<keyword evidence="3" id="KW-1185">Reference proteome</keyword>
<accession>A0ABS2Q7L7</accession>
<evidence type="ECO:0000259" key="1">
    <source>
        <dbReference type="PROSITE" id="PS51704"/>
    </source>
</evidence>
<protein>
    <submittedName>
        <fullName evidence="2">Glycerophosphoryl diester phosphodiesterase</fullName>
        <ecNumber evidence="2">3.1.4.46</ecNumber>
    </submittedName>
</protein>
<proteinExistence type="predicted"/>
<evidence type="ECO:0000313" key="2">
    <source>
        <dbReference type="EMBL" id="MBM7657596.1"/>
    </source>
</evidence>
<dbReference type="CDD" id="cd08563">
    <property type="entry name" value="GDPD_TtGDE_like"/>
    <property type="match status" value="1"/>
</dbReference>
<dbReference type="RefSeq" id="WP_205005934.1">
    <property type="nucleotide sequence ID" value="NZ_CBCRXA010000005.1"/>
</dbReference>
<dbReference type="InterPro" id="IPR017946">
    <property type="entry name" value="PLC-like_Pdiesterase_TIM-brl"/>
</dbReference>
<dbReference type="PROSITE" id="PS51704">
    <property type="entry name" value="GP_PDE"/>
    <property type="match status" value="1"/>
</dbReference>
<name>A0ABS2Q7L7_9BACL</name>
<dbReference type="EC" id="3.1.4.46" evidence="2"/>
<dbReference type="GO" id="GO:0008889">
    <property type="term" value="F:glycerophosphodiester phosphodiesterase activity"/>
    <property type="evidence" value="ECO:0007669"/>
    <property type="project" value="UniProtKB-EC"/>
</dbReference>
<gene>
    <name evidence="2" type="ORF">JOC27_001045</name>
</gene>
<comment type="caution">
    <text evidence="2">The sequence shown here is derived from an EMBL/GenBank/DDBJ whole genome shotgun (WGS) entry which is preliminary data.</text>
</comment>
<reference evidence="2 3" key="1">
    <citation type="submission" date="2021-01" db="EMBL/GenBank/DDBJ databases">
        <title>Genomic Encyclopedia of Type Strains, Phase IV (KMG-IV): sequencing the most valuable type-strain genomes for metagenomic binning, comparative biology and taxonomic classification.</title>
        <authorList>
            <person name="Goeker M."/>
        </authorList>
    </citation>
    <scope>NUCLEOTIDE SEQUENCE [LARGE SCALE GENOMIC DNA]</scope>
    <source>
        <strain evidence="2 3">DSM 100968</strain>
    </source>
</reference>
<feature type="domain" description="GP-PDE" evidence="1">
    <location>
        <begin position="3"/>
        <end position="239"/>
    </location>
</feature>
<dbReference type="Gene3D" id="3.20.20.190">
    <property type="entry name" value="Phosphatidylinositol (PI) phosphodiesterase"/>
    <property type="match status" value="1"/>
</dbReference>
<sequence>MKTEIIAHRGSKSNRPENTLAAFEEAKRVGSDGIELDVHLSKDQKVVVIHDDKLNRTTNGKGQIKNFTLEELKQLDAGSWFSPKYKGEEIPTLIEVLQLLADYKGILNIEFKTDRNIYPGIEARVFQLVQNYRRDLPVVYSSFNHESLIRLKKINPEADTALLLWERLADPWRYTEQVGATAQHLWEASAFSETTEQLHAHNIKVRAWTVNKPKNMHLAFNMGIDALITDYPEVALDLRRSFENQQQTNLT</sequence>
<dbReference type="Pfam" id="PF03009">
    <property type="entry name" value="GDPD"/>
    <property type="match status" value="1"/>
</dbReference>
<organism evidence="2 3">
    <name type="scientific">Sporolactobacillus spathodeae</name>
    <dbReference type="NCBI Taxonomy" id="1465502"/>
    <lineage>
        <taxon>Bacteria</taxon>
        <taxon>Bacillati</taxon>
        <taxon>Bacillota</taxon>
        <taxon>Bacilli</taxon>
        <taxon>Bacillales</taxon>
        <taxon>Sporolactobacillaceae</taxon>
        <taxon>Sporolactobacillus</taxon>
    </lineage>
</organism>
<dbReference type="PANTHER" id="PTHR46211">
    <property type="entry name" value="GLYCEROPHOSPHORYL DIESTER PHOSPHODIESTERASE"/>
    <property type="match status" value="1"/>
</dbReference>
<dbReference type="PANTHER" id="PTHR46211:SF1">
    <property type="entry name" value="GLYCEROPHOSPHODIESTER PHOSPHODIESTERASE, CYTOPLASMIC"/>
    <property type="match status" value="1"/>
</dbReference>
<dbReference type="EMBL" id="JAFBEV010000007">
    <property type="protein sequence ID" value="MBM7657596.1"/>
    <property type="molecule type" value="Genomic_DNA"/>
</dbReference>
<dbReference type="Proteomes" id="UP000823201">
    <property type="component" value="Unassembled WGS sequence"/>
</dbReference>
<dbReference type="SUPFAM" id="SSF51695">
    <property type="entry name" value="PLC-like phosphodiesterases"/>
    <property type="match status" value="1"/>
</dbReference>
<dbReference type="InterPro" id="IPR030395">
    <property type="entry name" value="GP_PDE_dom"/>
</dbReference>
<evidence type="ECO:0000313" key="3">
    <source>
        <dbReference type="Proteomes" id="UP000823201"/>
    </source>
</evidence>
<keyword evidence="2" id="KW-0378">Hydrolase</keyword>